<dbReference type="Pfam" id="PF20256">
    <property type="entry name" value="MoCoBD_2"/>
    <property type="match status" value="1"/>
</dbReference>
<dbReference type="InterPro" id="IPR016208">
    <property type="entry name" value="Ald_Oxase/xanthine_DH-like"/>
</dbReference>
<comment type="caution">
    <text evidence="3">The sequence shown here is derived from an EMBL/GenBank/DDBJ whole genome shotgun (WGS) entry which is preliminary data.</text>
</comment>
<feature type="domain" description="Aldehyde oxidase/xanthine dehydrogenase first molybdopterin binding" evidence="1">
    <location>
        <begin position="265"/>
        <end position="484"/>
    </location>
</feature>
<dbReference type="InterPro" id="IPR037165">
    <property type="entry name" value="AldOxase/xan_DH_Mopterin-bd_sf"/>
</dbReference>
<dbReference type="InterPro" id="IPR036856">
    <property type="entry name" value="Ald_Oxase/Xan_DH_a/b_sf"/>
</dbReference>
<evidence type="ECO:0000259" key="2">
    <source>
        <dbReference type="Pfam" id="PF20256"/>
    </source>
</evidence>
<dbReference type="InterPro" id="IPR008274">
    <property type="entry name" value="AldOxase/xan_DH_MoCoBD1"/>
</dbReference>
<gene>
    <name evidence="3" type="ORF">DC083_03150</name>
</gene>
<dbReference type="SUPFAM" id="SSF54665">
    <property type="entry name" value="CO dehydrogenase molybdoprotein N-domain-like"/>
    <property type="match status" value="1"/>
</dbReference>
<dbReference type="GO" id="GO:0005506">
    <property type="term" value="F:iron ion binding"/>
    <property type="evidence" value="ECO:0007669"/>
    <property type="project" value="InterPro"/>
</dbReference>
<evidence type="ECO:0000259" key="1">
    <source>
        <dbReference type="Pfam" id="PF02738"/>
    </source>
</evidence>
<dbReference type="SUPFAM" id="SSF56003">
    <property type="entry name" value="Molybdenum cofactor-binding domain"/>
    <property type="match status" value="1"/>
</dbReference>
<accession>A0A2U2AFL6</accession>
<dbReference type="InterPro" id="IPR046867">
    <property type="entry name" value="AldOxase/xan_DH_MoCoBD2"/>
</dbReference>
<dbReference type="GO" id="GO:0016491">
    <property type="term" value="F:oxidoreductase activity"/>
    <property type="evidence" value="ECO:0007669"/>
    <property type="project" value="InterPro"/>
</dbReference>
<dbReference type="Pfam" id="PF02738">
    <property type="entry name" value="MoCoBD_1"/>
    <property type="match status" value="1"/>
</dbReference>
<name>A0A2U2AFL6_9GAMM</name>
<organism evidence="3 4">
    <name type="scientific">Ignatzschineria ureiclastica</name>
    <dbReference type="NCBI Taxonomy" id="472582"/>
    <lineage>
        <taxon>Bacteria</taxon>
        <taxon>Pseudomonadati</taxon>
        <taxon>Pseudomonadota</taxon>
        <taxon>Gammaproteobacteria</taxon>
        <taxon>Cardiobacteriales</taxon>
        <taxon>Ignatzschineriaceae</taxon>
        <taxon>Ignatzschineria</taxon>
    </lineage>
</organism>
<dbReference type="PROSITE" id="PS51318">
    <property type="entry name" value="TAT"/>
    <property type="match status" value="1"/>
</dbReference>
<dbReference type="Gene3D" id="3.30.365.10">
    <property type="entry name" value="Aldehyde oxidase/xanthine dehydrogenase, molybdopterin binding domain"/>
    <property type="match status" value="4"/>
</dbReference>
<dbReference type="RefSeq" id="WP_109188821.1">
    <property type="nucleotide sequence ID" value="NZ_BMYA01000005.1"/>
</dbReference>
<reference evidence="4" key="1">
    <citation type="submission" date="2018-05" db="EMBL/GenBank/DDBJ databases">
        <title>Ignatzschineria dubaiensis sp. nov., isolated from necrotic foot tissues of dromedaries (Camelus dromedarius) and associated maggots in Dubai, United Arab Emirates.</title>
        <authorList>
            <person name="Tsang C.C."/>
            <person name="Tang J.Y.M."/>
            <person name="Fong J.Y.H."/>
            <person name="Kinne J."/>
            <person name="Lee H.H."/>
            <person name="Joseph M."/>
            <person name="Jose S."/>
            <person name="Schuster R.K."/>
            <person name="Tang Y."/>
            <person name="Sivakumar S."/>
            <person name="Chen J.H.K."/>
            <person name="Teng J.L.L."/>
            <person name="Lau S.K.P."/>
            <person name="Wernery U."/>
            <person name="Woo P.C.Y."/>
        </authorList>
    </citation>
    <scope>NUCLEOTIDE SEQUENCE [LARGE SCALE GENOMIC DNA]</scope>
    <source>
        <strain evidence="4">KCTC 22644</strain>
    </source>
</reference>
<sequence>MTLKAQISRRHFLKSMVIGGVTVYVAQPFSPAFAALFEENILQTPEWNPKTHQVECRTDALAKVQGEKVFSMDIRAKDMPHWPQNQSHAMLLRVTEADKIYQGFDLSLLENGLMPDKIVTAADLERDGISFPAFFGDDMLLPEGKTPQYLGQAVALLIYHDFNRFRFAKNALKFKNNIIKWGEYTGYVERNPWGTYRGVRVGADNPFDPDTYSSLKDISISPTSFKKHLPVWPEGREGGKLDEEGMYYADQIAKELENPPEDWLVLDRMFYSQSIDTCAMEPNNSNGWYDAENEALHLVMAAQSPFEVMNSLLEMINRSQFKMKKLFLHPCFTVGYGSKDHAPEPIYGAMATLYGDGRPVRLANDRYEQFQSALKRHAFDMHFKMAVNKKTHKIEAFTGKFIGNGGGRCNFTPGVMAVGATGVQGIYYIPKSDLAAVGIASRAVDAGSARGYGTLQAMPAMDTLMDEAAKLLNVDPVAFRLNNLMKSGMKNTQGAIPGGMMRGEEVLTACAEQAIWKDRAKRKAEYEKANPGKIFATGISCVQKDYGTGQEASFARIELGRNGDLRLWHSGIEIGTGMSTSQSVLLAKYLGKPADQSTYGTTEWPLLPLYMTISPETITQEEQDQLEKDPLWTPFLSSPSSASNSAYFFSHVTSESARVLFDYGIWPAAMSIWSEGIGGGQATPLTVRKEDARWTAKGLTADGLEPLPLERIAKRIYEQNGLTAVVGHGFNRWQWAHADFAIDDQAAPTRYALDGLSLRWGNQDEYKVAPRVSVFYPKTRRNNAGVTYYTAVATSVEVAIDRATGVVDLLDHHTVVECGNMIVPQLVSGQIEGGVAMGIGHALHEYLPLYEDGPGNGTWNFNRYRLPLASDVAVWKQTREVLPPLSETDPPKGMAEVPMIPVVSAITNAIAAGTGHYFNKHPILPQDILEILK</sequence>
<dbReference type="AlphaFoldDB" id="A0A2U2AFL6"/>
<feature type="domain" description="Aldehyde oxidase/xanthine dehydrogenase second molybdopterin binding" evidence="2">
    <location>
        <begin position="774"/>
        <end position="872"/>
    </location>
</feature>
<dbReference type="Proteomes" id="UP000245020">
    <property type="component" value="Unassembled WGS sequence"/>
</dbReference>
<dbReference type="PANTHER" id="PTHR11908">
    <property type="entry name" value="XANTHINE DEHYDROGENASE"/>
    <property type="match status" value="1"/>
</dbReference>
<dbReference type="EMBL" id="QEWQ01000002">
    <property type="protein sequence ID" value="PWD81458.1"/>
    <property type="molecule type" value="Genomic_DNA"/>
</dbReference>
<dbReference type="OrthoDB" id="6177861at2"/>
<evidence type="ECO:0000313" key="3">
    <source>
        <dbReference type="EMBL" id="PWD81458.1"/>
    </source>
</evidence>
<proteinExistence type="predicted"/>
<evidence type="ECO:0000313" key="4">
    <source>
        <dbReference type="Proteomes" id="UP000245020"/>
    </source>
</evidence>
<dbReference type="PANTHER" id="PTHR11908:SF123">
    <property type="entry name" value="ALDEHYDE OXIDOREDUCTASE MOLYBDENUM-BINDING SUBUNIT PAOC"/>
    <property type="match status" value="1"/>
</dbReference>
<keyword evidence="4" id="KW-1185">Reference proteome</keyword>
<protein>
    <submittedName>
        <fullName evidence="3">Aldehyde oxidase</fullName>
    </submittedName>
</protein>
<dbReference type="InterPro" id="IPR006311">
    <property type="entry name" value="TAT_signal"/>
</dbReference>